<reference evidence="11 12" key="1">
    <citation type="journal article" date="2023" name="BMC Biol.">
        <title>The compact genome of the sponge Oopsacas minuta (Hexactinellida) is lacking key metazoan core genes.</title>
        <authorList>
            <person name="Santini S."/>
            <person name="Schenkelaars Q."/>
            <person name="Jourda C."/>
            <person name="Duchesne M."/>
            <person name="Belahbib H."/>
            <person name="Rocher C."/>
            <person name="Selva M."/>
            <person name="Riesgo A."/>
            <person name="Vervoort M."/>
            <person name="Leys S.P."/>
            <person name="Kodjabachian L."/>
            <person name="Le Bivic A."/>
            <person name="Borchiellini C."/>
            <person name="Claverie J.M."/>
            <person name="Renard E."/>
        </authorList>
    </citation>
    <scope>NUCLEOTIDE SEQUENCE [LARGE SCALE GENOMIC DNA]</scope>
    <source>
        <strain evidence="11">SPO-2</strain>
    </source>
</reference>
<dbReference type="Pfam" id="PF14833">
    <property type="entry name" value="NAD_binding_11"/>
    <property type="match status" value="1"/>
</dbReference>
<dbReference type="InterPro" id="IPR006115">
    <property type="entry name" value="6PGDH_NADP-bd"/>
</dbReference>
<dbReference type="Proteomes" id="UP001165289">
    <property type="component" value="Unassembled WGS sequence"/>
</dbReference>
<name>A0AAV7JMN3_9METZ</name>
<evidence type="ECO:0000256" key="7">
    <source>
        <dbReference type="ARBA" id="ARBA00049197"/>
    </source>
</evidence>
<evidence type="ECO:0000256" key="3">
    <source>
        <dbReference type="ARBA" id="ARBA00012991"/>
    </source>
</evidence>
<dbReference type="FunFam" id="1.10.1040.10:FF:000006">
    <property type="entry name" value="3-hydroxyisobutyrate dehydrogenase"/>
    <property type="match status" value="1"/>
</dbReference>
<dbReference type="PANTHER" id="PTHR22981">
    <property type="entry name" value="3-HYDROXYISOBUTYRATE DEHYDROGENASE-RELATED"/>
    <property type="match status" value="1"/>
</dbReference>
<evidence type="ECO:0000256" key="1">
    <source>
        <dbReference type="ARBA" id="ARBA00005109"/>
    </source>
</evidence>
<dbReference type="InterPro" id="IPR008927">
    <property type="entry name" value="6-PGluconate_DH-like_C_sf"/>
</dbReference>
<dbReference type="Gene3D" id="1.10.1040.10">
    <property type="entry name" value="N-(1-d-carboxylethyl)-l-norvaline Dehydrogenase, domain 2"/>
    <property type="match status" value="1"/>
</dbReference>
<dbReference type="Pfam" id="PF03446">
    <property type="entry name" value="NAD_binding_2"/>
    <property type="match status" value="1"/>
</dbReference>
<dbReference type="GO" id="GO:0005739">
    <property type="term" value="C:mitochondrion"/>
    <property type="evidence" value="ECO:0007669"/>
    <property type="project" value="TreeGrafter"/>
</dbReference>
<dbReference type="InterPro" id="IPR015815">
    <property type="entry name" value="HIBADH-related"/>
</dbReference>
<sequence length="316" mass="34122">MYRPALLITRFLKPLSSHRAMSTRTIGFLGFGNMGSHMATNLMKNGYNLMLYDVSEANTARAKQLGATILSSPKEVSQNTDIVITMLPAGKHVYHAYLEKDGLFEGARKDSIFVDCTTCEPTVSRRMADEAAKVSAIYLDSPVSGGVGSARDARLTFMVGGPVNGLDKIRHLLNIMGKNVIHCGDVGMGEAAKICNNMMLGIAMIGTSEAMSLGIALGIDPKKLASVLNVSSGRSWCSDTYNPCPGVIESVPSSNDYKGGFATGLMKKDLALAQNISSELDLSTPLGASSLHIYRLLCKKGYEHKDFSYIFKFLQE</sequence>
<evidence type="ECO:0000259" key="10">
    <source>
        <dbReference type="Pfam" id="PF14833"/>
    </source>
</evidence>
<keyword evidence="6" id="KW-0520">NAD</keyword>
<evidence type="ECO:0000256" key="2">
    <source>
        <dbReference type="ARBA" id="ARBA00006013"/>
    </source>
</evidence>
<evidence type="ECO:0000256" key="5">
    <source>
        <dbReference type="ARBA" id="ARBA00023002"/>
    </source>
</evidence>
<accession>A0AAV7JMN3</accession>
<dbReference type="InterPro" id="IPR011548">
    <property type="entry name" value="HIBADH"/>
</dbReference>
<keyword evidence="5" id="KW-0560">Oxidoreductase</keyword>
<dbReference type="SUPFAM" id="SSF48179">
    <property type="entry name" value="6-phosphogluconate dehydrogenase C-terminal domain-like"/>
    <property type="match status" value="1"/>
</dbReference>
<dbReference type="PIRSF" id="PIRSF000103">
    <property type="entry name" value="HIBADH"/>
    <property type="match status" value="1"/>
</dbReference>
<feature type="domain" description="3-hydroxyisobutyrate dehydrogenase-like NAD-binding" evidence="10">
    <location>
        <begin position="187"/>
        <end position="313"/>
    </location>
</feature>
<dbReference type="GO" id="GO:0008442">
    <property type="term" value="F:3-hydroxyisobutyrate dehydrogenase activity"/>
    <property type="evidence" value="ECO:0007669"/>
    <property type="project" value="UniProtKB-EC"/>
</dbReference>
<evidence type="ECO:0000256" key="8">
    <source>
        <dbReference type="PIRSR" id="PIRSR000103-1"/>
    </source>
</evidence>
<dbReference type="EMBL" id="JAKMXF010000319">
    <property type="protein sequence ID" value="KAI6649675.1"/>
    <property type="molecule type" value="Genomic_DNA"/>
</dbReference>
<dbReference type="PANTHER" id="PTHR22981:SF7">
    <property type="entry name" value="3-HYDROXYISOBUTYRATE DEHYDROGENASE, MITOCHONDRIAL"/>
    <property type="match status" value="1"/>
</dbReference>
<keyword evidence="12" id="KW-1185">Reference proteome</keyword>
<feature type="domain" description="6-phosphogluconate dehydrogenase NADP-binding" evidence="9">
    <location>
        <begin position="25"/>
        <end position="184"/>
    </location>
</feature>
<comment type="catalytic activity">
    <reaction evidence="7">
        <text>3-hydroxy-2-methylpropanoate + NAD(+) = 2-methyl-3-oxopropanoate + NADH + H(+)</text>
        <dbReference type="Rhea" id="RHEA:17681"/>
        <dbReference type="ChEBI" id="CHEBI:11805"/>
        <dbReference type="ChEBI" id="CHEBI:15378"/>
        <dbReference type="ChEBI" id="CHEBI:57540"/>
        <dbReference type="ChEBI" id="CHEBI:57700"/>
        <dbReference type="ChEBI" id="CHEBI:57945"/>
        <dbReference type="EC" id="1.1.1.31"/>
    </reaction>
</comment>
<evidence type="ECO:0000256" key="4">
    <source>
        <dbReference type="ARBA" id="ARBA00022456"/>
    </source>
</evidence>
<dbReference type="GO" id="GO:0051287">
    <property type="term" value="F:NAD binding"/>
    <property type="evidence" value="ECO:0007669"/>
    <property type="project" value="InterPro"/>
</dbReference>
<comment type="similarity">
    <text evidence="2">Belongs to the HIBADH-related family. 3-hydroxyisobutyrate dehydrogenase subfamily.</text>
</comment>
<evidence type="ECO:0000313" key="11">
    <source>
        <dbReference type="EMBL" id="KAI6649675.1"/>
    </source>
</evidence>
<dbReference type="InterPro" id="IPR013328">
    <property type="entry name" value="6PGD_dom2"/>
</dbReference>
<dbReference type="InterPro" id="IPR036291">
    <property type="entry name" value="NAD(P)-bd_dom_sf"/>
</dbReference>
<dbReference type="GO" id="GO:0050661">
    <property type="term" value="F:NADP binding"/>
    <property type="evidence" value="ECO:0007669"/>
    <property type="project" value="InterPro"/>
</dbReference>
<comment type="pathway">
    <text evidence="1">Amino-acid degradation; L-valine degradation.</text>
</comment>
<evidence type="ECO:0000259" key="9">
    <source>
        <dbReference type="Pfam" id="PF03446"/>
    </source>
</evidence>
<dbReference type="InterPro" id="IPR029154">
    <property type="entry name" value="HIBADH-like_NADP-bd"/>
</dbReference>
<gene>
    <name evidence="11" type="ORF">LOD99_6679</name>
</gene>
<evidence type="ECO:0000313" key="12">
    <source>
        <dbReference type="Proteomes" id="UP001165289"/>
    </source>
</evidence>
<dbReference type="AlphaFoldDB" id="A0AAV7JMN3"/>
<keyword evidence="4" id="KW-0101">Branched-chain amino acid catabolism</keyword>
<dbReference type="SUPFAM" id="SSF51735">
    <property type="entry name" value="NAD(P)-binding Rossmann-fold domains"/>
    <property type="match status" value="1"/>
</dbReference>
<protein>
    <recommendedName>
        <fullName evidence="3">3-hydroxyisobutyrate dehydrogenase</fullName>
        <ecNumber evidence="3">1.1.1.31</ecNumber>
    </recommendedName>
</protein>
<dbReference type="Gene3D" id="3.40.50.720">
    <property type="entry name" value="NAD(P)-binding Rossmann-like Domain"/>
    <property type="match status" value="1"/>
</dbReference>
<comment type="caution">
    <text evidence="11">The sequence shown here is derived from an EMBL/GenBank/DDBJ whole genome shotgun (WGS) entry which is preliminary data.</text>
</comment>
<dbReference type="EC" id="1.1.1.31" evidence="3"/>
<proteinExistence type="inferred from homology"/>
<evidence type="ECO:0000256" key="6">
    <source>
        <dbReference type="ARBA" id="ARBA00023027"/>
    </source>
</evidence>
<feature type="active site" evidence="8">
    <location>
        <position position="193"/>
    </location>
</feature>
<dbReference type="GO" id="GO:0006574">
    <property type="term" value="P:L-valine catabolic process"/>
    <property type="evidence" value="ECO:0007669"/>
    <property type="project" value="TreeGrafter"/>
</dbReference>
<dbReference type="NCBIfam" id="TIGR01692">
    <property type="entry name" value="HIBADH"/>
    <property type="match status" value="1"/>
</dbReference>
<organism evidence="11 12">
    <name type="scientific">Oopsacas minuta</name>
    <dbReference type="NCBI Taxonomy" id="111878"/>
    <lineage>
        <taxon>Eukaryota</taxon>
        <taxon>Metazoa</taxon>
        <taxon>Porifera</taxon>
        <taxon>Hexactinellida</taxon>
        <taxon>Hexasterophora</taxon>
        <taxon>Lyssacinosida</taxon>
        <taxon>Leucopsacidae</taxon>
        <taxon>Oopsacas</taxon>
    </lineage>
</organism>